<feature type="region of interest" description="Disordered" evidence="1">
    <location>
        <begin position="90"/>
        <end position="129"/>
    </location>
</feature>
<feature type="compositionally biased region" description="Pro residues" evidence="1">
    <location>
        <begin position="97"/>
        <end position="107"/>
    </location>
</feature>
<sequence>MERLRLSKKPFLMLRNITLMVAGCLIAGSPLLAQEAAAPKKTPLPPPVVHQKEVKFTPPVVKKDLASSKEASNPKGKMVKFKAPVVMKEGAKMDEAPLPPPPPPAPPVIKKDEVKVPPPPPPAPPKKKG</sequence>
<proteinExistence type="predicted"/>
<dbReference type="AlphaFoldDB" id="A0A1N6JSM9"/>
<name>A0A1N6JSM9_9BACT</name>
<evidence type="ECO:0000313" key="3">
    <source>
        <dbReference type="EMBL" id="SIO47310.1"/>
    </source>
</evidence>
<evidence type="ECO:0000313" key="4">
    <source>
        <dbReference type="Proteomes" id="UP000185003"/>
    </source>
</evidence>
<reference evidence="3 4" key="1">
    <citation type="submission" date="2016-11" db="EMBL/GenBank/DDBJ databases">
        <authorList>
            <person name="Jaros S."/>
            <person name="Januszkiewicz K."/>
            <person name="Wedrychowicz H."/>
        </authorList>
    </citation>
    <scope>NUCLEOTIDE SEQUENCE [LARGE SCALE GENOMIC DNA]</scope>
    <source>
        <strain evidence="3 4">DSM 24787</strain>
    </source>
</reference>
<keyword evidence="4" id="KW-1185">Reference proteome</keyword>
<protein>
    <submittedName>
        <fullName evidence="3">Uncharacterized protein</fullName>
    </submittedName>
</protein>
<gene>
    <name evidence="3" type="ORF">SAMN04488055_4349</name>
</gene>
<dbReference type="Proteomes" id="UP000185003">
    <property type="component" value="Unassembled WGS sequence"/>
</dbReference>
<dbReference type="STRING" id="536979.SAMN04488055_4349"/>
<keyword evidence="2" id="KW-0732">Signal</keyword>
<evidence type="ECO:0000256" key="2">
    <source>
        <dbReference type="SAM" id="SignalP"/>
    </source>
</evidence>
<feature type="signal peptide" evidence="2">
    <location>
        <begin position="1"/>
        <end position="33"/>
    </location>
</feature>
<dbReference type="EMBL" id="FSRA01000002">
    <property type="protein sequence ID" value="SIO47310.1"/>
    <property type="molecule type" value="Genomic_DNA"/>
</dbReference>
<feature type="compositionally biased region" description="Pro residues" evidence="1">
    <location>
        <begin position="116"/>
        <end position="129"/>
    </location>
</feature>
<accession>A0A1N6JSM9</accession>
<organism evidence="3 4">
    <name type="scientific">Chitinophaga niabensis</name>
    <dbReference type="NCBI Taxonomy" id="536979"/>
    <lineage>
        <taxon>Bacteria</taxon>
        <taxon>Pseudomonadati</taxon>
        <taxon>Bacteroidota</taxon>
        <taxon>Chitinophagia</taxon>
        <taxon>Chitinophagales</taxon>
        <taxon>Chitinophagaceae</taxon>
        <taxon>Chitinophaga</taxon>
    </lineage>
</organism>
<evidence type="ECO:0000256" key="1">
    <source>
        <dbReference type="SAM" id="MobiDB-lite"/>
    </source>
</evidence>
<feature type="chain" id="PRO_5012952506" evidence="2">
    <location>
        <begin position="34"/>
        <end position="129"/>
    </location>
</feature>